<sequence length="113" mass="12978">MTLDAKKSKAFVLDEETSLEIINNLPKLKILYLSGCVVYKSGLENIMQKCTCLESMAVVDCEHAMSLKYPSGEKAWYCLRKHTTNNDVIEWSTTLSYQLDGKYLMSSILYHLW</sequence>
<evidence type="ECO:0000313" key="2">
    <source>
        <dbReference type="Proteomes" id="UP000631114"/>
    </source>
</evidence>
<dbReference type="AlphaFoldDB" id="A0A835LKS7"/>
<name>A0A835LKS7_9MAGN</name>
<gene>
    <name evidence="1" type="ORF">IFM89_037795</name>
</gene>
<dbReference type="InterPro" id="IPR032675">
    <property type="entry name" value="LRR_dom_sf"/>
</dbReference>
<proteinExistence type="predicted"/>
<keyword evidence="2" id="KW-1185">Reference proteome</keyword>
<dbReference type="EMBL" id="JADFTS010000008">
    <property type="protein sequence ID" value="KAF9595209.1"/>
    <property type="molecule type" value="Genomic_DNA"/>
</dbReference>
<reference evidence="1 2" key="1">
    <citation type="submission" date="2020-10" db="EMBL/GenBank/DDBJ databases">
        <title>The Coptis chinensis genome and diversification of protoberbering-type alkaloids.</title>
        <authorList>
            <person name="Wang B."/>
            <person name="Shu S."/>
            <person name="Song C."/>
            <person name="Liu Y."/>
        </authorList>
    </citation>
    <scope>NUCLEOTIDE SEQUENCE [LARGE SCALE GENOMIC DNA]</scope>
    <source>
        <strain evidence="1">HL-2020</strain>
        <tissue evidence="1">Leaf</tissue>
    </source>
</reference>
<dbReference type="Proteomes" id="UP000631114">
    <property type="component" value="Unassembled WGS sequence"/>
</dbReference>
<comment type="caution">
    <text evidence="1">The sequence shown here is derived from an EMBL/GenBank/DDBJ whole genome shotgun (WGS) entry which is preliminary data.</text>
</comment>
<organism evidence="1 2">
    <name type="scientific">Coptis chinensis</name>
    <dbReference type="NCBI Taxonomy" id="261450"/>
    <lineage>
        <taxon>Eukaryota</taxon>
        <taxon>Viridiplantae</taxon>
        <taxon>Streptophyta</taxon>
        <taxon>Embryophyta</taxon>
        <taxon>Tracheophyta</taxon>
        <taxon>Spermatophyta</taxon>
        <taxon>Magnoliopsida</taxon>
        <taxon>Ranunculales</taxon>
        <taxon>Ranunculaceae</taxon>
        <taxon>Coptidoideae</taxon>
        <taxon>Coptis</taxon>
    </lineage>
</organism>
<accession>A0A835LKS7</accession>
<dbReference type="Gene3D" id="3.80.10.10">
    <property type="entry name" value="Ribonuclease Inhibitor"/>
    <property type="match status" value="1"/>
</dbReference>
<protein>
    <submittedName>
        <fullName evidence="1">Uncharacterized protein</fullName>
    </submittedName>
</protein>
<dbReference type="OrthoDB" id="1929062at2759"/>
<dbReference type="SUPFAM" id="SSF52047">
    <property type="entry name" value="RNI-like"/>
    <property type="match status" value="1"/>
</dbReference>
<evidence type="ECO:0000313" key="1">
    <source>
        <dbReference type="EMBL" id="KAF9595209.1"/>
    </source>
</evidence>